<keyword evidence="8" id="KW-0449">Lipoprotein</keyword>
<dbReference type="GeneID" id="20217167"/>
<reference evidence="12" key="1">
    <citation type="submission" date="2012-12" db="EMBL/GenBank/DDBJ databases">
        <authorList>
            <person name="Hellsten U."/>
            <person name="Grimwood J."/>
            <person name="Chapman J.A."/>
            <person name="Shapiro H."/>
            <person name="Aerts A."/>
            <person name="Otillar R.P."/>
            <person name="Terry A.Y."/>
            <person name="Boore J.L."/>
            <person name="Simakov O."/>
            <person name="Marletaz F."/>
            <person name="Cho S.-J."/>
            <person name="Edsinger-Gonzales E."/>
            <person name="Havlak P."/>
            <person name="Kuo D.-H."/>
            <person name="Larsson T."/>
            <person name="Lv J."/>
            <person name="Arendt D."/>
            <person name="Savage R."/>
            <person name="Osoegawa K."/>
            <person name="de Jong P."/>
            <person name="Lindberg D.R."/>
            <person name="Seaver E.C."/>
            <person name="Weisblat D.A."/>
            <person name="Putnam N.H."/>
            <person name="Grigoriev I.V."/>
            <person name="Rokhsar D.S."/>
        </authorList>
    </citation>
    <scope>NUCLEOTIDE SEQUENCE</scope>
</reference>
<accession>T1G7X0</accession>
<dbReference type="HOGENOM" id="CLU_033039_1_0_1"/>
<dbReference type="KEGG" id="hro:HELRODRAFT_90849"/>
<dbReference type="OrthoDB" id="5945655at2759"/>
<sequence>MKFLSKFQKTWFCQWRPGSLDILIEAGRLTRHECKRQFASRRWNCPTFPDEKNGGSYNKIKINNFPGNKETAFLQTLTSSSMAYVITKGCASGAIFNCGCDTDRRDFYTTNNYLNNNYNYNNNYNHNHNNEDDVIFKWGGCSDDVIHGIEFTKNLIDESSDKIIRIGESRINPDKINAKKAMLQHNVNTGRDVLLNSIIVKCKCHGISGSCQTKTCWRTLSQFQSIAAEIMTRYDHAEKIERGVRKNIARVVARDQKNNNNNTNNLVYVINSPTYCTPLPKFDFYGTTGRTCDRKSGSQYGSCDVTCCGRGYVTVVRRVTERCNCQFHYCCTVTCEKCERSYDEHLCK</sequence>
<dbReference type="GO" id="GO:0005615">
    <property type="term" value="C:extracellular space"/>
    <property type="evidence" value="ECO:0000318"/>
    <property type="project" value="GO_Central"/>
</dbReference>
<dbReference type="Proteomes" id="UP000015101">
    <property type="component" value="Unassembled WGS sequence"/>
</dbReference>
<dbReference type="InParanoid" id="T1G7X0"/>
<evidence type="ECO:0000256" key="9">
    <source>
        <dbReference type="RuleBase" id="RU003500"/>
    </source>
</evidence>
<dbReference type="CDD" id="cd13113">
    <property type="entry name" value="Wnt"/>
    <property type="match status" value="1"/>
</dbReference>
<name>T1G7X0_HELRO</name>
<dbReference type="EMBL" id="KB097754">
    <property type="protein sequence ID" value="ESN90242.1"/>
    <property type="molecule type" value="Genomic_DNA"/>
</dbReference>
<reference evidence="10 12" key="2">
    <citation type="journal article" date="2013" name="Nature">
        <title>Insights into bilaterian evolution from three spiralian genomes.</title>
        <authorList>
            <person name="Simakov O."/>
            <person name="Marletaz F."/>
            <person name="Cho S.J."/>
            <person name="Edsinger-Gonzales E."/>
            <person name="Havlak P."/>
            <person name="Hellsten U."/>
            <person name="Kuo D.H."/>
            <person name="Larsson T."/>
            <person name="Lv J."/>
            <person name="Arendt D."/>
            <person name="Savage R."/>
            <person name="Osoegawa K."/>
            <person name="de Jong P."/>
            <person name="Grimwood J."/>
            <person name="Chapman J.A."/>
            <person name="Shapiro H."/>
            <person name="Aerts A."/>
            <person name="Otillar R.P."/>
            <person name="Terry A.Y."/>
            <person name="Boore J.L."/>
            <person name="Grigoriev I.V."/>
            <person name="Lindberg D.R."/>
            <person name="Seaver E.C."/>
            <person name="Weisblat D.A."/>
            <person name="Putnam N.H."/>
            <person name="Rokhsar D.S."/>
        </authorList>
    </citation>
    <scope>NUCLEOTIDE SEQUENCE</scope>
</reference>
<dbReference type="SMART" id="SM00097">
    <property type="entry name" value="WNT1"/>
    <property type="match status" value="1"/>
</dbReference>
<dbReference type="GO" id="GO:0005109">
    <property type="term" value="F:frizzled binding"/>
    <property type="evidence" value="ECO:0000318"/>
    <property type="project" value="GO_Central"/>
</dbReference>
<dbReference type="EMBL" id="AMQM01008302">
    <property type="status" value="NOT_ANNOTATED_CDS"/>
    <property type="molecule type" value="Genomic_DNA"/>
</dbReference>
<dbReference type="InterPro" id="IPR043158">
    <property type="entry name" value="Wnt_C"/>
</dbReference>
<keyword evidence="6 9" id="KW-0879">Wnt signaling pathway</keyword>
<dbReference type="InterPro" id="IPR018161">
    <property type="entry name" value="Wnt_CS"/>
</dbReference>
<dbReference type="GO" id="GO:0045165">
    <property type="term" value="P:cell fate commitment"/>
    <property type="evidence" value="ECO:0000318"/>
    <property type="project" value="GO_Central"/>
</dbReference>
<dbReference type="PROSITE" id="PS00246">
    <property type="entry name" value="WNT1"/>
    <property type="match status" value="1"/>
</dbReference>
<evidence type="ECO:0000256" key="6">
    <source>
        <dbReference type="ARBA" id="ARBA00022687"/>
    </source>
</evidence>
<keyword evidence="5" id="KW-0272">Extracellular matrix</keyword>
<keyword evidence="7" id="KW-1015">Disulfide bond</keyword>
<dbReference type="InterPro" id="IPR005817">
    <property type="entry name" value="Wnt"/>
</dbReference>
<comment type="function">
    <text evidence="9">Ligand for members of the frizzled family of seven transmembrane receptors.</text>
</comment>
<evidence type="ECO:0000256" key="2">
    <source>
        <dbReference type="ARBA" id="ARBA00005683"/>
    </source>
</evidence>
<dbReference type="PANTHER" id="PTHR12027:SF91">
    <property type="entry name" value="PROTO-ONCOGENE WNT-1"/>
    <property type="match status" value="1"/>
</dbReference>
<comment type="subcellular location">
    <subcellularLocation>
        <location evidence="1 9">Secreted</location>
        <location evidence="1 9">Extracellular space</location>
        <location evidence="1 9">Extracellular matrix</location>
    </subcellularLocation>
</comment>
<dbReference type="AlphaFoldDB" id="T1G7X0"/>
<dbReference type="RefSeq" id="XP_009031632.1">
    <property type="nucleotide sequence ID" value="XM_009033384.1"/>
</dbReference>
<dbReference type="OMA" id="ESAYLWA"/>
<dbReference type="EnsemblMetazoa" id="HelroT90849">
    <property type="protein sequence ID" value="HelroP90849"/>
    <property type="gene ID" value="HelroG90849"/>
</dbReference>
<dbReference type="GO" id="GO:0030182">
    <property type="term" value="P:neuron differentiation"/>
    <property type="evidence" value="ECO:0000318"/>
    <property type="project" value="GO_Central"/>
</dbReference>
<keyword evidence="3 9" id="KW-0217">Developmental protein</keyword>
<keyword evidence="4" id="KW-0964">Secreted</keyword>
<organism evidence="11 12">
    <name type="scientific">Helobdella robusta</name>
    <name type="common">Californian leech</name>
    <dbReference type="NCBI Taxonomy" id="6412"/>
    <lineage>
        <taxon>Eukaryota</taxon>
        <taxon>Metazoa</taxon>
        <taxon>Spiralia</taxon>
        <taxon>Lophotrochozoa</taxon>
        <taxon>Annelida</taxon>
        <taxon>Clitellata</taxon>
        <taxon>Hirudinea</taxon>
        <taxon>Rhynchobdellida</taxon>
        <taxon>Glossiphoniidae</taxon>
        <taxon>Helobdella</taxon>
    </lineage>
</organism>
<protein>
    <recommendedName>
        <fullName evidence="9">Protein Wnt</fullName>
    </recommendedName>
</protein>
<dbReference type="PANTHER" id="PTHR12027">
    <property type="entry name" value="WNT RELATED"/>
    <property type="match status" value="1"/>
</dbReference>
<evidence type="ECO:0000256" key="5">
    <source>
        <dbReference type="ARBA" id="ARBA00022530"/>
    </source>
</evidence>
<evidence type="ECO:0000313" key="12">
    <source>
        <dbReference type="Proteomes" id="UP000015101"/>
    </source>
</evidence>
<dbReference type="CTD" id="20217167"/>
<gene>
    <name evidence="11" type="primary">20217167</name>
    <name evidence="10" type="ORF">HELRODRAFT_90849</name>
</gene>
<evidence type="ECO:0000256" key="7">
    <source>
        <dbReference type="ARBA" id="ARBA00023157"/>
    </source>
</evidence>
<keyword evidence="12" id="KW-1185">Reference proteome</keyword>
<reference evidence="11" key="3">
    <citation type="submission" date="2015-06" db="UniProtKB">
        <authorList>
            <consortium name="EnsemblMetazoa"/>
        </authorList>
    </citation>
    <scope>IDENTIFICATION</scope>
</reference>
<dbReference type="Pfam" id="PF00110">
    <property type="entry name" value="wnt"/>
    <property type="match status" value="1"/>
</dbReference>
<evidence type="ECO:0000256" key="8">
    <source>
        <dbReference type="ARBA" id="ARBA00023288"/>
    </source>
</evidence>
<evidence type="ECO:0000256" key="3">
    <source>
        <dbReference type="ARBA" id="ARBA00022473"/>
    </source>
</evidence>
<dbReference type="PRINTS" id="PR01349">
    <property type="entry name" value="WNTPROTEIN"/>
</dbReference>
<dbReference type="GO" id="GO:0060070">
    <property type="term" value="P:canonical Wnt signaling pathway"/>
    <property type="evidence" value="ECO:0000318"/>
    <property type="project" value="GO_Central"/>
</dbReference>
<dbReference type="STRING" id="6412.T1G7X0"/>
<evidence type="ECO:0000313" key="11">
    <source>
        <dbReference type="EnsemblMetazoa" id="HelroP90849"/>
    </source>
</evidence>
<dbReference type="eggNOG" id="KOG3913">
    <property type="taxonomic scope" value="Eukaryota"/>
</dbReference>
<evidence type="ECO:0000313" key="10">
    <source>
        <dbReference type="EMBL" id="ESN90242.1"/>
    </source>
</evidence>
<comment type="similarity">
    <text evidence="2 9">Belongs to the Wnt family.</text>
</comment>
<dbReference type="Gene3D" id="3.30.2460.20">
    <property type="match status" value="1"/>
</dbReference>
<dbReference type="GO" id="GO:0005125">
    <property type="term" value="F:cytokine activity"/>
    <property type="evidence" value="ECO:0000318"/>
    <property type="project" value="GO_Central"/>
</dbReference>
<proteinExistence type="inferred from homology"/>
<evidence type="ECO:0000256" key="4">
    <source>
        <dbReference type="ARBA" id="ARBA00022525"/>
    </source>
</evidence>
<evidence type="ECO:0000256" key="1">
    <source>
        <dbReference type="ARBA" id="ARBA00004498"/>
    </source>
</evidence>